<dbReference type="AlphaFoldDB" id="W0RCT8"/>
<keyword evidence="12" id="KW-1185">Reference proteome</keyword>
<keyword evidence="5" id="KW-0547">Nucleotide-binding</keyword>
<dbReference type="Pfam" id="PF00512">
    <property type="entry name" value="HisKA"/>
    <property type="match status" value="1"/>
</dbReference>
<keyword evidence="6" id="KW-0418">Kinase</keyword>
<dbReference type="RefSeq" id="WP_025410456.1">
    <property type="nucleotide sequence ID" value="NZ_CP007128.1"/>
</dbReference>
<reference evidence="11 12" key="1">
    <citation type="journal article" date="2014" name="Genome Announc.">
        <title>Genome Sequence and Methylome of Soil Bacterium Gemmatirosa kalamazoonensis KBS708T, a Member of the Rarely Cultivated Gemmatimonadetes Phylum.</title>
        <authorList>
            <person name="Debruyn J.M."/>
            <person name="Radosevich M."/>
            <person name="Wommack K.E."/>
            <person name="Polson S.W."/>
            <person name="Hauser L.J."/>
            <person name="Fawaz M.N."/>
            <person name="Korlach J."/>
            <person name="Tsai Y.C."/>
        </authorList>
    </citation>
    <scope>NUCLEOTIDE SEQUENCE [LARGE SCALE GENOMIC DNA]</scope>
    <source>
        <strain evidence="11 12">KBS708</strain>
    </source>
</reference>
<keyword evidence="4" id="KW-0808">Transferase</keyword>
<dbReference type="GO" id="GO:0000156">
    <property type="term" value="F:phosphorelay response regulator activity"/>
    <property type="evidence" value="ECO:0007669"/>
    <property type="project" value="TreeGrafter"/>
</dbReference>
<dbReference type="SMART" id="SM00387">
    <property type="entry name" value="HATPase_c"/>
    <property type="match status" value="1"/>
</dbReference>
<dbReference type="GO" id="GO:0000155">
    <property type="term" value="F:phosphorelay sensor kinase activity"/>
    <property type="evidence" value="ECO:0007669"/>
    <property type="project" value="InterPro"/>
</dbReference>
<evidence type="ECO:0000256" key="2">
    <source>
        <dbReference type="ARBA" id="ARBA00012438"/>
    </source>
</evidence>
<accession>W0RCT8</accession>
<feature type="domain" description="Histidine kinase" evidence="10">
    <location>
        <begin position="314"/>
        <end position="536"/>
    </location>
</feature>
<dbReference type="OrthoDB" id="9813151at2"/>
<dbReference type="FunCoup" id="W0RCT8">
    <property type="interactions" value="140"/>
</dbReference>
<dbReference type="SMART" id="SM00388">
    <property type="entry name" value="HisKA"/>
    <property type="match status" value="1"/>
</dbReference>
<dbReference type="PROSITE" id="PS50109">
    <property type="entry name" value="HIS_KIN"/>
    <property type="match status" value="1"/>
</dbReference>
<dbReference type="KEGG" id="gba:J421_1397"/>
<protein>
    <recommendedName>
        <fullName evidence="2">histidine kinase</fullName>
        <ecNumber evidence="2">2.7.13.3</ecNumber>
    </recommendedName>
</protein>
<keyword evidence="9" id="KW-1133">Transmembrane helix</keyword>
<dbReference type="InterPro" id="IPR050351">
    <property type="entry name" value="BphY/WalK/GraS-like"/>
</dbReference>
<keyword evidence="9" id="KW-0472">Membrane</keyword>
<gene>
    <name evidence="11" type="ORF">J421_1397</name>
</gene>
<dbReference type="HOGENOM" id="CLU_506020_0_0_0"/>
<dbReference type="InterPro" id="IPR005467">
    <property type="entry name" value="His_kinase_dom"/>
</dbReference>
<dbReference type="InterPro" id="IPR004358">
    <property type="entry name" value="Sig_transdc_His_kin-like_C"/>
</dbReference>
<dbReference type="InterPro" id="IPR003661">
    <property type="entry name" value="HisK_dim/P_dom"/>
</dbReference>
<dbReference type="STRING" id="861299.J421_1397"/>
<sequence>MTWRIGRRAALGALLFAAVLAAAITARVLWVRRALVDETAAQLPRTLDVTRPALDLWRDAYVAQAALAARVAALEPATRIGAVLGAIDTRGPIVGAWAYDSAGQVIAGGAGAPPPRRAAGATRVETGVDAGGVHADVVAPIAAPAGAREGASLGTVVLRLRLTDTTFAMLNPTRAGTNGGRTTLLARLGDSAVVVSTSVSGDEPTPRRAFALGELPPHVRAALGGAAAHGAGRGLYAPSVAYAAAPVPTLGWALVRELRTDALFARVRPAIAVEEVILATIATLAALTIVFLVRAARARRETALAQLRGDFVSAVSHELRTPLAQIRMFAELLRKGSLREPAEADRALGIIEKEAGRLTILVDNILSYTSLRRRQRFVTPLAADVAAEARQVIESFAPLAAERGARVVASLEDGTRARIDAQALRQVLLNFLENAVKYGPKGQTVTVGARHVAAPNGGARVRLWVDDQGAGVPEAERAAVWDAFYRTERAQRSGAGGSGLGLAVVRDLMAQYGGAATVEDAPGGGARFVVELPGLRVS</sequence>
<dbReference type="InterPro" id="IPR003594">
    <property type="entry name" value="HATPase_dom"/>
</dbReference>
<dbReference type="Gene3D" id="1.10.287.130">
    <property type="match status" value="1"/>
</dbReference>
<dbReference type="GO" id="GO:0007234">
    <property type="term" value="P:osmosensory signaling via phosphorelay pathway"/>
    <property type="evidence" value="ECO:0007669"/>
    <property type="project" value="TreeGrafter"/>
</dbReference>
<comment type="catalytic activity">
    <reaction evidence="1">
        <text>ATP + protein L-histidine = ADP + protein N-phospho-L-histidine.</text>
        <dbReference type="EC" id="2.7.13.3"/>
    </reaction>
</comment>
<dbReference type="GO" id="GO:0030295">
    <property type="term" value="F:protein kinase activator activity"/>
    <property type="evidence" value="ECO:0007669"/>
    <property type="project" value="TreeGrafter"/>
</dbReference>
<dbReference type="PRINTS" id="PR00344">
    <property type="entry name" value="BCTRLSENSOR"/>
</dbReference>
<keyword evidence="3" id="KW-0597">Phosphoprotein</keyword>
<keyword evidence="8" id="KW-0902">Two-component regulatory system</keyword>
<evidence type="ECO:0000256" key="4">
    <source>
        <dbReference type="ARBA" id="ARBA00022679"/>
    </source>
</evidence>
<dbReference type="InterPro" id="IPR036097">
    <property type="entry name" value="HisK_dim/P_sf"/>
</dbReference>
<dbReference type="CDD" id="cd00082">
    <property type="entry name" value="HisKA"/>
    <property type="match status" value="1"/>
</dbReference>
<evidence type="ECO:0000256" key="9">
    <source>
        <dbReference type="SAM" id="Phobius"/>
    </source>
</evidence>
<organism evidence="11 12">
    <name type="scientific">Gemmatirosa kalamazoonensis</name>
    <dbReference type="NCBI Taxonomy" id="861299"/>
    <lineage>
        <taxon>Bacteria</taxon>
        <taxon>Pseudomonadati</taxon>
        <taxon>Gemmatimonadota</taxon>
        <taxon>Gemmatimonadia</taxon>
        <taxon>Gemmatimonadales</taxon>
        <taxon>Gemmatimonadaceae</taxon>
        <taxon>Gemmatirosa</taxon>
    </lineage>
</organism>
<name>W0RCT8_9BACT</name>
<evidence type="ECO:0000256" key="3">
    <source>
        <dbReference type="ARBA" id="ARBA00022553"/>
    </source>
</evidence>
<evidence type="ECO:0000256" key="1">
    <source>
        <dbReference type="ARBA" id="ARBA00000085"/>
    </source>
</evidence>
<dbReference type="SUPFAM" id="SSF55874">
    <property type="entry name" value="ATPase domain of HSP90 chaperone/DNA topoisomerase II/histidine kinase"/>
    <property type="match status" value="1"/>
</dbReference>
<keyword evidence="9" id="KW-0812">Transmembrane</keyword>
<proteinExistence type="predicted"/>
<evidence type="ECO:0000256" key="5">
    <source>
        <dbReference type="ARBA" id="ARBA00022741"/>
    </source>
</evidence>
<dbReference type="FunFam" id="1.10.287.130:FF:000001">
    <property type="entry name" value="Two-component sensor histidine kinase"/>
    <property type="match status" value="1"/>
</dbReference>
<dbReference type="Pfam" id="PF02518">
    <property type="entry name" value="HATPase_c"/>
    <property type="match status" value="1"/>
</dbReference>
<evidence type="ECO:0000256" key="7">
    <source>
        <dbReference type="ARBA" id="ARBA00022840"/>
    </source>
</evidence>
<dbReference type="InterPro" id="IPR036890">
    <property type="entry name" value="HATPase_C_sf"/>
</dbReference>
<dbReference type="eggNOG" id="COG2205">
    <property type="taxonomic scope" value="Bacteria"/>
</dbReference>
<dbReference type="SUPFAM" id="SSF47384">
    <property type="entry name" value="Homodimeric domain of signal transducing histidine kinase"/>
    <property type="match status" value="1"/>
</dbReference>
<evidence type="ECO:0000313" key="12">
    <source>
        <dbReference type="Proteomes" id="UP000019151"/>
    </source>
</evidence>
<keyword evidence="7 11" id="KW-0067">ATP-binding</keyword>
<evidence type="ECO:0000259" key="10">
    <source>
        <dbReference type="PROSITE" id="PS50109"/>
    </source>
</evidence>
<dbReference type="PANTHER" id="PTHR42878">
    <property type="entry name" value="TWO-COMPONENT HISTIDINE KINASE"/>
    <property type="match status" value="1"/>
</dbReference>
<dbReference type="PANTHER" id="PTHR42878:SF7">
    <property type="entry name" value="SENSOR HISTIDINE KINASE GLRK"/>
    <property type="match status" value="1"/>
</dbReference>
<evidence type="ECO:0000256" key="8">
    <source>
        <dbReference type="ARBA" id="ARBA00023012"/>
    </source>
</evidence>
<dbReference type="EMBL" id="CP007128">
    <property type="protein sequence ID" value="AHG88934.1"/>
    <property type="molecule type" value="Genomic_DNA"/>
</dbReference>
<dbReference type="EC" id="2.7.13.3" evidence="2"/>
<feature type="transmembrane region" description="Helical" evidence="9">
    <location>
        <begin position="276"/>
        <end position="296"/>
    </location>
</feature>
<dbReference type="Gene3D" id="3.30.565.10">
    <property type="entry name" value="Histidine kinase-like ATPase, C-terminal domain"/>
    <property type="match status" value="1"/>
</dbReference>
<evidence type="ECO:0000256" key="6">
    <source>
        <dbReference type="ARBA" id="ARBA00022777"/>
    </source>
</evidence>
<evidence type="ECO:0000313" key="11">
    <source>
        <dbReference type="EMBL" id="AHG88934.1"/>
    </source>
</evidence>
<dbReference type="Proteomes" id="UP000019151">
    <property type="component" value="Chromosome"/>
</dbReference>
<dbReference type="GO" id="GO:0005524">
    <property type="term" value="F:ATP binding"/>
    <property type="evidence" value="ECO:0007669"/>
    <property type="project" value="UniProtKB-KW"/>
</dbReference>
<dbReference type="InParanoid" id="W0RCT8"/>